<name>A0A2T7NWQ8_POMCA</name>
<feature type="region of interest" description="Disordered" evidence="1">
    <location>
        <begin position="27"/>
        <end position="61"/>
    </location>
</feature>
<dbReference type="AlphaFoldDB" id="A0A2T7NWQ8"/>
<feature type="compositionally biased region" description="Polar residues" evidence="1">
    <location>
        <begin position="27"/>
        <end position="43"/>
    </location>
</feature>
<sequence length="94" mass="10216">MSLSLYLCLTSSPGTELEMALIESSDNSLHSNRTNTASSTSGIHDSHLVHSGHGDSLQSQGPGVVHIQNLIPNYIHSFEHHSSLRCALKKEIPR</sequence>
<accession>A0A2T7NWQ8</accession>
<evidence type="ECO:0000256" key="1">
    <source>
        <dbReference type="SAM" id="MobiDB-lite"/>
    </source>
</evidence>
<keyword evidence="3" id="KW-1185">Reference proteome</keyword>
<organism evidence="2 3">
    <name type="scientific">Pomacea canaliculata</name>
    <name type="common">Golden apple snail</name>
    <dbReference type="NCBI Taxonomy" id="400727"/>
    <lineage>
        <taxon>Eukaryota</taxon>
        <taxon>Metazoa</taxon>
        <taxon>Spiralia</taxon>
        <taxon>Lophotrochozoa</taxon>
        <taxon>Mollusca</taxon>
        <taxon>Gastropoda</taxon>
        <taxon>Caenogastropoda</taxon>
        <taxon>Architaenioglossa</taxon>
        <taxon>Ampullarioidea</taxon>
        <taxon>Ampullariidae</taxon>
        <taxon>Pomacea</taxon>
    </lineage>
</organism>
<reference evidence="2 3" key="1">
    <citation type="submission" date="2018-04" db="EMBL/GenBank/DDBJ databases">
        <title>The genome of golden apple snail Pomacea canaliculata provides insight into stress tolerance and invasive adaptation.</title>
        <authorList>
            <person name="Liu C."/>
            <person name="Liu B."/>
            <person name="Ren Y."/>
            <person name="Zhang Y."/>
            <person name="Wang H."/>
            <person name="Li S."/>
            <person name="Jiang F."/>
            <person name="Yin L."/>
            <person name="Zhang G."/>
            <person name="Qian W."/>
            <person name="Fan W."/>
        </authorList>
    </citation>
    <scope>NUCLEOTIDE SEQUENCE [LARGE SCALE GENOMIC DNA]</scope>
    <source>
        <strain evidence="2">SZHN2017</strain>
        <tissue evidence="2">Muscle</tissue>
    </source>
</reference>
<evidence type="ECO:0000313" key="3">
    <source>
        <dbReference type="Proteomes" id="UP000245119"/>
    </source>
</evidence>
<dbReference type="OrthoDB" id="2139606at2759"/>
<evidence type="ECO:0000313" key="2">
    <source>
        <dbReference type="EMBL" id="PVD25596.1"/>
    </source>
</evidence>
<dbReference type="EMBL" id="PZQS01000008">
    <property type="protein sequence ID" value="PVD25596.1"/>
    <property type="molecule type" value="Genomic_DNA"/>
</dbReference>
<gene>
    <name evidence="2" type="ORF">C0Q70_13254</name>
</gene>
<dbReference type="Proteomes" id="UP000245119">
    <property type="component" value="Linkage Group LG8"/>
</dbReference>
<proteinExistence type="predicted"/>
<protein>
    <submittedName>
        <fullName evidence="2">Uncharacterized protein</fullName>
    </submittedName>
</protein>
<comment type="caution">
    <text evidence="2">The sequence shown here is derived from an EMBL/GenBank/DDBJ whole genome shotgun (WGS) entry which is preliminary data.</text>
</comment>